<keyword evidence="2" id="KW-1185">Reference proteome</keyword>
<accession>A0ABW1UM92</accession>
<dbReference type="Proteomes" id="UP001596310">
    <property type="component" value="Unassembled WGS sequence"/>
</dbReference>
<dbReference type="EMBL" id="JBHSSM010000004">
    <property type="protein sequence ID" value="MFC6314017.1"/>
    <property type="molecule type" value="Genomic_DNA"/>
</dbReference>
<evidence type="ECO:0000313" key="2">
    <source>
        <dbReference type="Proteomes" id="UP001596310"/>
    </source>
</evidence>
<organism evidence="1 2">
    <name type="scientific">Lapidilactobacillus achengensis</name>
    <dbReference type="NCBI Taxonomy" id="2486000"/>
    <lineage>
        <taxon>Bacteria</taxon>
        <taxon>Bacillati</taxon>
        <taxon>Bacillota</taxon>
        <taxon>Bacilli</taxon>
        <taxon>Lactobacillales</taxon>
        <taxon>Lactobacillaceae</taxon>
        <taxon>Lapidilactobacillus</taxon>
    </lineage>
</organism>
<name>A0ABW1UM92_9LACO</name>
<protein>
    <submittedName>
        <fullName evidence="1">Uncharacterized protein</fullName>
    </submittedName>
</protein>
<reference evidence="2" key="1">
    <citation type="journal article" date="2019" name="Int. J. Syst. Evol. Microbiol.">
        <title>The Global Catalogue of Microorganisms (GCM) 10K type strain sequencing project: providing services to taxonomists for standard genome sequencing and annotation.</title>
        <authorList>
            <consortium name="The Broad Institute Genomics Platform"/>
            <consortium name="The Broad Institute Genome Sequencing Center for Infectious Disease"/>
            <person name="Wu L."/>
            <person name="Ma J."/>
        </authorList>
    </citation>
    <scope>NUCLEOTIDE SEQUENCE [LARGE SCALE GENOMIC DNA]</scope>
    <source>
        <strain evidence="2">CCM 8897</strain>
    </source>
</reference>
<proteinExistence type="predicted"/>
<comment type="caution">
    <text evidence="1">The sequence shown here is derived from an EMBL/GenBank/DDBJ whole genome shotgun (WGS) entry which is preliminary data.</text>
</comment>
<sequence length="49" mass="5610">MSTEQMRLLIEISSVFRLRHLKQHDNAGDVDPTIIRCCTGAALLIEWVK</sequence>
<dbReference type="RefSeq" id="WP_164511121.1">
    <property type="nucleotide sequence ID" value="NZ_JBHSSM010000004.1"/>
</dbReference>
<gene>
    <name evidence="1" type="ORF">ACFQHW_00335</name>
</gene>
<evidence type="ECO:0000313" key="1">
    <source>
        <dbReference type="EMBL" id="MFC6314017.1"/>
    </source>
</evidence>